<dbReference type="PANTHER" id="PTHR12110">
    <property type="entry name" value="HYDROXYPYRUVATE ISOMERASE"/>
    <property type="match status" value="1"/>
</dbReference>
<gene>
    <name evidence="2" type="ORF">SAMN05216593_104386</name>
</gene>
<proteinExistence type="predicted"/>
<dbReference type="STRING" id="1190415.SAMN05216593_104386"/>
<keyword evidence="2" id="KW-0413">Isomerase</keyword>
<dbReference type="Gene3D" id="3.20.20.150">
    <property type="entry name" value="Divalent-metal-dependent TIM barrel enzymes"/>
    <property type="match status" value="1"/>
</dbReference>
<name>A0A1M7MNZ3_9PSED</name>
<protein>
    <submittedName>
        <fullName evidence="2">2-keto-myo-inositol isomerase</fullName>
    </submittedName>
</protein>
<organism evidence="2 3">
    <name type="scientific">Pseudomonas asturiensis</name>
    <dbReference type="NCBI Taxonomy" id="1190415"/>
    <lineage>
        <taxon>Bacteria</taxon>
        <taxon>Pseudomonadati</taxon>
        <taxon>Pseudomonadota</taxon>
        <taxon>Gammaproteobacteria</taxon>
        <taxon>Pseudomonadales</taxon>
        <taxon>Pseudomonadaceae</taxon>
        <taxon>Pseudomonas</taxon>
    </lineage>
</organism>
<evidence type="ECO:0000259" key="1">
    <source>
        <dbReference type="Pfam" id="PF01261"/>
    </source>
</evidence>
<dbReference type="EMBL" id="FRDA01000004">
    <property type="protein sequence ID" value="SHM92651.1"/>
    <property type="molecule type" value="Genomic_DNA"/>
</dbReference>
<dbReference type="Proteomes" id="UP000183983">
    <property type="component" value="Unassembled WGS sequence"/>
</dbReference>
<dbReference type="RefSeq" id="WP_073165438.1">
    <property type="nucleotide sequence ID" value="NZ_FRDA01000004.1"/>
</dbReference>
<evidence type="ECO:0000313" key="2">
    <source>
        <dbReference type="EMBL" id="SHM92651.1"/>
    </source>
</evidence>
<dbReference type="SUPFAM" id="SSF51658">
    <property type="entry name" value="Xylose isomerase-like"/>
    <property type="match status" value="1"/>
</dbReference>
<reference evidence="2 3" key="1">
    <citation type="submission" date="2016-11" db="EMBL/GenBank/DDBJ databases">
        <authorList>
            <person name="Jaros S."/>
            <person name="Januszkiewicz K."/>
            <person name="Wedrychowicz H."/>
        </authorList>
    </citation>
    <scope>NUCLEOTIDE SEQUENCE [LARGE SCALE GENOMIC DNA]</scope>
    <source>
        <strain evidence="2 3">LMG 26898</strain>
    </source>
</reference>
<dbReference type="OrthoDB" id="2274384at2"/>
<evidence type="ECO:0000313" key="3">
    <source>
        <dbReference type="Proteomes" id="UP000183983"/>
    </source>
</evidence>
<dbReference type="Pfam" id="PF01261">
    <property type="entry name" value="AP_endonuc_2"/>
    <property type="match status" value="1"/>
</dbReference>
<dbReference type="PANTHER" id="PTHR12110:SF48">
    <property type="entry name" value="BLL3656 PROTEIN"/>
    <property type="match status" value="1"/>
</dbReference>
<dbReference type="PIRSF" id="PIRSF036778">
    <property type="entry name" value="UCP036778"/>
    <property type="match status" value="1"/>
</dbReference>
<dbReference type="InterPro" id="IPR036237">
    <property type="entry name" value="Xyl_isomerase-like_sf"/>
</dbReference>
<dbReference type="InterPro" id="IPR050312">
    <property type="entry name" value="IolE/XylAMocC-like"/>
</dbReference>
<feature type="domain" description="Xylose isomerase-like TIM barrel" evidence="1">
    <location>
        <begin position="23"/>
        <end position="264"/>
    </location>
</feature>
<dbReference type="GO" id="GO:0016853">
    <property type="term" value="F:isomerase activity"/>
    <property type="evidence" value="ECO:0007669"/>
    <property type="project" value="UniProtKB-KW"/>
</dbReference>
<sequence length="275" mass="29705">MSQTLRFALNRMVAPRLSLADFLDLAVSLGTDAIEIRNDLKGIEIEDGTPPQVVREQCAAKGVRVLSINALYPFDVWNDERCAQATKLSQYARECGAEGLVLCPLNDREDSRTAAQRAAALRTALSALAPILREHGLLGFVEPLGFEECSLRLKRQAVEAIKGVGALDVFRLVHDTFHHHLAGEVEVFPELTGLVHISGVEDAEAPLNSIRDGHRVLVGDADILGNAAQIERLLGGGYTGYLSFEPFAESVHALDDISQAMSASMDHLSRAVAAG</sequence>
<dbReference type="InterPro" id="IPR014621">
    <property type="entry name" value="UCP036778_sugar_epimerase"/>
</dbReference>
<dbReference type="InterPro" id="IPR013022">
    <property type="entry name" value="Xyl_isomerase-like_TIM-brl"/>
</dbReference>
<accession>A0A1M7MNZ3</accession>
<dbReference type="AlphaFoldDB" id="A0A1M7MNZ3"/>